<dbReference type="Pfam" id="PF08238">
    <property type="entry name" value="Sel1"/>
    <property type="match status" value="4"/>
</dbReference>
<dbReference type="Proteomes" id="UP000254208">
    <property type="component" value="Unassembled WGS sequence"/>
</dbReference>
<name>A0A379FLI4_PRORE</name>
<dbReference type="InterPro" id="IPR006597">
    <property type="entry name" value="Sel1-like"/>
</dbReference>
<gene>
    <name evidence="3" type="primary">hcpA_1</name>
    <name evidence="3" type="ORF">NCTC11801_00431</name>
</gene>
<organism evidence="3 4">
    <name type="scientific">Providencia rettgeri</name>
    <dbReference type="NCBI Taxonomy" id="587"/>
    <lineage>
        <taxon>Bacteria</taxon>
        <taxon>Pseudomonadati</taxon>
        <taxon>Pseudomonadota</taxon>
        <taxon>Gammaproteobacteria</taxon>
        <taxon>Enterobacterales</taxon>
        <taxon>Morganellaceae</taxon>
        <taxon>Providencia</taxon>
    </lineage>
</organism>
<dbReference type="GO" id="GO:0008800">
    <property type="term" value="F:beta-lactamase activity"/>
    <property type="evidence" value="ECO:0007669"/>
    <property type="project" value="UniProtKB-EC"/>
</dbReference>
<dbReference type="InterPro" id="IPR011990">
    <property type="entry name" value="TPR-like_helical_dom_sf"/>
</dbReference>
<dbReference type="EC" id="3.5.2.6" evidence="3"/>
<proteinExistence type="predicted"/>
<sequence length="217" mass="24480">MKLRSFLLVLYVSGISLAQAGNTVEAPSAKDKPNTLQAQHKSTPIPDEFKAKLQLANAGDEEAMVDIGLAYMDGTEFLAANEQEAYRWFKKVADRDNTDGDYYLGMLLHNQEKYQQAEQWYRRGAEKGDAYCQYAMGYLYEHGIGVERNLKQAKAWYTEAAEQEHANAQFAMGLFYHDGLGGDTDYQKAREWYERSAGNNIAAAVNNLAVMYEMAKV</sequence>
<evidence type="ECO:0000256" key="2">
    <source>
        <dbReference type="SAM" id="SignalP"/>
    </source>
</evidence>
<keyword evidence="2" id="KW-0732">Signal</keyword>
<dbReference type="SUPFAM" id="SSF81901">
    <property type="entry name" value="HCP-like"/>
    <property type="match status" value="1"/>
</dbReference>
<evidence type="ECO:0000256" key="1">
    <source>
        <dbReference type="SAM" id="MobiDB-lite"/>
    </source>
</evidence>
<dbReference type="AlphaFoldDB" id="A0A379FLI4"/>
<dbReference type="EMBL" id="UGTZ01000001">
    <property type="protein sequence ID" value="SUC29528.1"/>
    <property type="molecule type" value="Genomic_DNA"/>
</dbReference>
<evidence type="ECO:0000313" key="4">
    <source>
        <dbReference type="Proteomes" id="UP000254208"/>
    </source>
</evidence>
<feature type="chain" id="PRO_5016863469" evidence="2">
    <location>
        <begin position="21"/>
        <end position="217"/>
    </location>
</feature>
<feature type="signal peptide" evidence="2">
    <location>
        <begin position="1"/>
        <end position="20"/>
    </location>
</feature>
<dbReference type="PANTHER" id="PTHR11102">
    <property type="entry name" value="SEL-1-LIKE PROTEIN"/>
    <property type="match status" value="1"/>
</dbReference>
<keyword evidence="3" id="KW-0378">Hydrolase</keyword>
<dbReference type="PANTHER" id="PTHR11102:SF160">
    <property type="entry name" value="ERAD-ASSOCIATED E3 UBIQUITIN-PROTEIN LIGASE COMPONENT HRD3"/>
    <property type="match status" value="1"/>
</dbReference>
<dbReference type="Gene3D" id="1.25.40.10">
    <property type="entry name" value="Tetratricopeptide repeat domain"/>
    <property type="match status" value="2"/>
</dbReference>
<evidence type="ECO:0000313" key="3">
    <source>
        <dbReference type="EMBL" id="SUC29528.1"/>
    </source>
</evidence>
<protein>
    <submittedName>
        <fullName evidence="3">Beta-lactamase hcpA</fullName>
        <ecNumber evidence="3">3.5.2.6</ecNumber>
    </submittedName>
</protein>
<dbReference type="SMART" id="SM00671">
    <property type="entry name" value="SEL1"/>
    <property type="match status" value="4"/>
</dbReference>
<dbReference type="InterPro" id="IPR050767">
    <property type="entry name" value="Sel1_AlgK"/>
</dbReference>
<reference evidence="3 4" key="1">
    <citation type="submission" date="2018-06" db="EMBL/GenBank/DDBJ databases">
        <authorList>
            <consortium name="Pathogen Informatics"/>
            <person name="Doyle S."/>
        </authorList>
    </citation>
    <scope>NUCLEOTIDE SEQUENCE [LARGE SCALE GENOMIC DNA]</scope>
    <source>
        <strain evidence="3 4">NCTC11801</strain>
    </source>
</reference>
<feature type="region of interest" description="Disordered" evidence="1">
    <location>
        <begin position="24"/>
        <end position="43"/>
    </location>
</feature>
<accession>A0A379FLI4</accession>